<dbReference type="Pfam" id="PF01207">
    <property type="entry name" value="Dus"/>
    <property type="match status" value="1"/>
</dbReference>
<evidence type="ECO:0000256" key="10">
    <source>
        <dbReference type="ARBA" id="ARBA00048205"/>
    </source>
</evidence>
<evidence type="ECO:0000256" key="5">
    <source>
        <dbReference type="ARBA" id="ARBA00022643"/>
    </source>
</evidence>
<dbReference type="PANTHER" id="PTHR45846">
    <property type="entry name" value="TRNA-DIHYDROURIDINE(47) SYNTHASE [NAD(P)(+)]-LIKE"/>
    <property type="match status" value="1"/>
</dbReference>
<keyword evidence="6" id="KW-0819">tRNA processing</keyword>
<comment type="catalytic activity">
    <reaction evidence="11">
        <text>a 5,6-dihydrouridine in tRNA + NAD(+) = a uridine in tRNA + NADH + H(+)</text>
        <dbReference type="Rhea" id="RHEA:54452"/>
        <dbReference type="Rhea" id="RHEA-COMP:13339"/>
        <dbReference type="Rhea" id="RHEA-COMP:13887"/>
        <dbReference type="ChEBI" id="CHEBI:15378"/>
        <dbReference type="ChEBI" id="CHEBI:57540"/>
        <dbReference type="ChEBI" id="CHEBI:57945"/>
        <dbReference type="ChEBI" id="CHEBI:65315"/>
        <dbReference type="ChEBI" id="CHEBI:74443"/>
    </reaction>
</comment>
<dbReference type="CDD" id="cd02801">
    <property type="entry name" value="DUS_like_FMN"/>
    <property type="match status" value="1"/>
</dbReference>
<evidence type="ECO:0000259" key="12">
    <source>
        <dbReference type="Pfam" id="PF01207"/>
    </source>
</evidence>
<evidence type="ECO:0000256" key="4">
    <source>
        <dbReference type="ARBA" id="ARBA00022630"/>
    </source>
</evidence>
<evidence type="ECO:0000256" key="7">
    <source>
        <dbReference type="ARBA" id="ARBA00022857"/>
    </source>
</evidence>
<dbReference type="Gene3D" id="1.10.1200.80">
    <property type="entry name" value="Putative flavin oxidoreducatase, domain 2"/>
    <property type="match status" value="1"/>
</dbReference>
<keyword evidence="9" id="KW-0560">Oxidoreductase</keyword>
<protein>
    <recommendedName>
        <fullName evidence="12">DUS-like FMN-binding domain-containing protein</fullName>
    </recommendedName>
</protein>
<evidence type="ECO:0000313" key="13">
    <source>
        <dbReference type="EMBL" id="SUZ78195.1"/>
    </source>
</evidence>
<feature type="non-terminal residue" evidence="13">
    <location>
        <position position="1"/>
    </location>
</feature>
<evidence type="ECO:0000256" key="8">
    <source>
        <dbReference type="ARBA" id="ARBA00022884"/>
    </source>
</evidence>
<dbReference type="PROSITE" id="PS01136">
    <property type="entry name" value="UPF0034"/>
    <property type="match status" value="1"/>
</dbReference>
<dbReference type="InterPro" id="IPR001269">
    <property type="entry name" value="DUS_fam"/>
</dbReference>
<comment type="cofactor">
    <cofactor evidence="1">
        <name>FMN</name>
        <dbReference type="ChEBI" id="CHEBI:58210"/>
    </cofactor>
</comment>
<comment type="catalytic activity">
    <reaction evidence="10">
        <text>a 5,6-dihydrouridine in tRNA + NADP(+) = a uridine in tRNA + NADPH + H(+)</text>
        <dbReference type="Rhea" id="RHEA:23624"/>
        <dbReference type="Rhea" id="RHEA-COMP:13339"/>
        <dbReference type="Rhea" id="RHEA-COMP:13887"/>
        <dbReference type="ChEBI" id="CHEBI:15378"/>
        <dbReference type="ChEBI" id="CHEBI:57783"/>
        <dbReference type="ChEBI" id="CHEBI:58349"/>
        <dbReference type="ChEBI" id="CHEBI:65315"/>
        <dbReference type="ChEBI" id="CHEBI:74443"/>
    </reaction>
</comment>
<dbReference type="PIRSF" id="PIRSF006621">
    <property type="entry name" value="Dus"/>
    <property type="match status" value="1"/>
</dbReference>
<evidence type="ECO:0000256" key="2">
    <source>
        <dbReference type="ARBA" id="ARBA00002790"/>
    </source>
</evidence>
<dbReference type="InterPro" id="IPR035587">
    <property type="entry name" value="DUS-like_FMN-bd"/>
</dbReference>
<evidence type="ECO:0000256" key="6">
    <source>
        <dbReference type="ARBA" id="ARBA00022694"/>
    </source>
</evidence>
<dbReference type="InterPro" id="IPR018517">
    <property type="entry name" value="tRNA_hU_synthase_CS"/>
</dbReference>
<proteinExistence type="predicted"/>
<dbReference type="NCBIfam" id="TIGR00737">
    <property type="entry name" value="nifR3_yhdG"/>
    <property type="match status" value="1"/>
</dbReference>
<name>A0A381QFT4_9ZZZZ</name>
<dbReference type="GO" id="GO:0017150">
    <property type="term" value="F:tRNA dihydrouridine synthase activity"/>
    <property type="evidence" value="ECO:0007669"/>
    <property type="project" value="InterPro"/>
</dbReference>
<keyword evidence="5" id="KW-0288">FMN</keyword>
<organism evidence="13">
    <name type="scientific">marine metagenome</name>
    <dbReference type="NCBI Taxonomy" id="408172"/>
    <lineage>
        <taxon>unclassified sequences</taxon>
        <taxon>metagenomes</taxon>
        <taxon>ecological metagenomes</taxon>
    </lineage>
</organism>
<comment type="function">
    <text evidence="2">Catalyzes the synthesis of 5,6-dihydrouridine (D), a modified base found in the D-loop of most tRNAs, via the reduction of the C5-C6 double bond in target uridines.</text>
</comment>
<dbReference type="GO" id="GO:0000049">
    <property type="term" value="F:tRNA binding"/>
    <property type="evidence" value="ECO:0007669"/>
    <property type="project" value="UniProtKB-KW"/>
</dbReference>
<evidence type="ECO:0000256" key="11">
    <source>
        <dbReference type="ARBA" id="ARBA00048802"/>
    </source>
</evidence>
<dbReference type="InterPro" id="IPR013785">
    <property type="entry name" value="Aldolase_TIM"/>
</dbReference>
<reference evidence="13" key="1">
    <citation type="submission" date="2018-05" db="EMBL/GenBank/DDBJ databases">
        <authorList>
            <person name="Lanie J.A."/>
            <person name="Ng W.-L."/>
            <person name="Kazmierczak K.M."/>
            <person name="Andrzejewski T.M."/>
            <person name="Davidsen T.M."/>
            <person name="Wayne K.J."/>
            <person name="Tettelin H."/>
            <person name="Glass J.I."/>
            <person name="Rusch D."/>
            <person name="Podicherti R."/>
            <person name="Tsui H.-C.T."/>
            <person name="Winkler M.E."/>
        </authorList>
    </citation>
    <scope>NUCLEOTIDE SEQUENCE</scope>
</reference>
<keyword evidence="4" id="KW-0285">Flavoprotein</keyword>
<keyword evidence="3" id="KW-0820">tRNA-binding</keyword>
<dbReference type="EMBL" id="UINC01001344">
    <property type="protein sequence ID" value="SUZ78195.1"/>
    <property type="molecule type" value="Genomic_DNA"/>
</dbReference>
<accession>A0A381QFT4</accession>
<dbReference type="PANTHER" id="PTHR45846:SF1">
    <property type="entry name" value="TRNA-DIHYDROURIDINE(47) SYNTHASE [NAD(P)(+)]-LIKE"/>
    <property type="match status" value="1"/>
</dbReference>
<sequence length="323" mass="36046">VQIGNLKILNPLFLAPMAGITDHPFRILCREMGAGVVFTEFVSANGIIRENMKTLELMKFTDNERPIGIQLFGETPEIVGNSAKMVYDMLKPDIIDINYGCPVPKVTKKGAGSAALKDLCLMDDITQAVVEAVPEIPVTVKMRAGWDQDNLVSTEAGVRMEKIGVAAITLHPRTTKQQFSGMSNWSLIKELKEAVNIPVIGNGDVNSLEDYNKLLNETGCDGVMIGRAALGKPWIFNSLQTNTSVDAVRNPDLSQIINIAQRHFLMLTEYYNNSLSVNLSKKHFNYYFKGFNGASNWRKQFMIIRNPDEIFSLLNQMEKELIN</sequence>
<dbReference type="Gene3D" id="3.20.20.70">
    <property type="entry name" value="Aldolase class I"/>
    <property type="match status" value="1"/>
</dbReference>
<evidence type="ECO:0000256" key="9">
    <source>
        <dbReference type="ARBA" id="ARBA00023002"/>
    </source>
</evidence>
<dbReference type="InterPro" id="IPR004652">
    <property type="entry name" value="DusB-like"/>
</dbReference>
<dbReference type="GO" id="GO:0050660">
    <property type="term" value="F:flavin adenine dinucleotide binding"/>
    <property type="evidence" value="ECO:0007669"/>
    <property type="project" value="InterPro"/>
</dbReference>
<dbReference type="InterPro" id="IPR024036">
    <property type="entry name" value="tRNA-dHydroUridine_Synthase_C"/>
</dbReference>
<feature type="domain" description="DUS-like FMN-binding" evidence="12">
    <location>
        <begin position="14"/>
        <end position="311"/>
    </location>
</feature>
<keyword evidence="7" id="KW-0521">NADP</keyword>
<evidence type="ECO:0000256" key="1">
    <source>
        <dbReference type="ARBA" id="ARBA00001917"/>
    </source>
</evidence>
<evidence type="ECO:0000256" key="3">
    <source>
        <dbReference type="ARBA" id="ARBA00022555"/>
    </source>
</evidence>
<dbReference type="AlphaFoldDB" id="A0A381QFT4"/>
<gene>
    <name evidence="13" type="ORF">METZ01_LOCUS31049</name>
</gene>
<dbReference type="SUPFAM" id="SSF51395">
    <property type="entry name" value="FMN-linked oxidoreductases"/>
    <property type="match status" value="1"/>
</dbReference>
<keyword evidence="8" id="KW-0694">RNA-binding</keyword>